<evidence type="ECO:0000313" key="3">
    <source>
        <dbReference type="Proteomes" id="UP000316304"/>
    </source>
</evidence>
<sequence length="248" mass="28286">MELLSNTKRLMERWFDCRIYRGWFPRGNNLRFDRTRIISEAPSIIFDVGANVGQTACSLAQQYPRAIIHAFEPVKSTFDTLTKNVRRFPNVRCHQLALGASTSVAKINIYQGSCNNSFVNFDNEEPLEVEEVSVQSLSQFCENHEIHKIDYLKIDTEGFDLEVVRGAEELFKRNAISTVLAELGFSLGNEKHVPFADFNEFMHSQGMGVFGIYDQRREFDGSHLLRRADCLFVSSSVCLKKLDSSPDV</sequence>
<dbReference type="SUPFAM" id="SSF53335">
    <property type="entry name" value="S-adenosyl-L-methionine-dependent methyltransferases"/>
    <property type="match status" value="1"/>
</dbReference>
<evidence type="ECO:0000259" key="1">
    <source>
        <dbReference type="Pfam" id="PF05050"/>
    </source>
</evidence>
<dbReference type="AlphaFoldDB" id="A0A5C6CTI1"/>
<dbReference type="PANTHER" id="PTHR36973">
    <property type="entry name" value="SLL1456 PROTEIN-RELATED"/>
    <property type="match status" value="1"/>
</dbReference>
<accession>A0A5C6CTI1</accession>
<dbReference type="Gene3D" id="3.40.50.150">
    <property type="entry name" value="Vaccinia Virus protein VP39"/>
    <property type="match status" value="1"/>
</dbReference>
<dbReference type="InterPro" id="IPR029063">
    <property type="entry name" value="SAM-dependent_MTases_sf"/>
</dbReference>
<dbReference type="RefSeq" id="WP_231612113.1">
    <property type="nucleotide sequence ID" value="NZ_SJPT01000001.1"/>
</dbReference>
<gene>
    <name evidence="2" type="ORF">Pla52o_10390</name>
</gene>
<dbReference type="InterPro" id="IPR053188">
    <property type="entry name" value="FkbM_Methyltransferase"/>
</dbReference>
<dbReference type="PANTHER" id="PTHR36973:SF4">
    <property type="entry name" value="NODULATION PROTEIN"/>
    <property type="match status" value="1"/>
</dbReference>
<protein>
    <recommendedName>
        <fullName evidence="1">Methyltransferase FkbM domain-containing protein</fullName>
    </recommendedName>
</protein>
<reference evidence="2 3" key="1">
    <citation type="submission" date="2019-02" db="EMBL/GenBank/DDBJ databases">
        <title>Deep-cultivation of Planctomycetes and their phenomic and genomic characterization uncovers novel biology.</title>
        <authorList>
            <person name="Wiegand S."/>
            <person name="Jogler M."/>
            <person name="Boedeker C."/>
            <person name="Pinto D."/>
            <person name="Vollmers J."/>
            <person name="Rivas-Marin E."/>
            <person name="Kohn T."/>
            <person name="Peeters S.H."/>
            <person name="Heuer A."/>
            <person name="Rast P."/>
            <person name="Oberbeckmann S."/>
            <person name="Bunk B."/>
            <person name="Jeske O."/>
            <person name="Meyerdierks A."/>
            <person name="Storesund J.E."/>
            <person name="Kallscheuer N."/>
            <person name="Luecker S."/>
            <person name="Lage O.M."/>
            <person name="Pohl T."/>
            <person name="Merkel B.J."/>
            <person name="Hornburger P."/>
            <person name="Mueller R.-W."/>
            <person name="Bruemmer F."/>
            <person name="Labrenz M."/>
            <person name="Spormann A.M."/>
            <person name="Op Den Camp H."/>
            <person name="Overmann J."/>
            <person name="Amann R."/>
            <person name="Jetten M.S.M."/>
            <person name="Mascher T."/>
            <person name="Medema M.H."/>
            <person name="Devos D.P."/>
            <person name="Kaster A.-K."/>
            <person name="Ovreas L."/>
            <person name="Rohde M."/>
            <person name="Galperin M.Y."/>
            <person name="Jogler C."/>
        </authorList>
    </citation>
    <scope>NUCLEOTIDE SEQUENCE [LARGE SCALE GENOMIC DNA]</scope>
    <source>
        <strain evidence="2 3">Pla52o</strain>
    </source>
</reference>
<evidence type="ECO:0000313" key="2">
    <source>
        <dbReference type="EMBL" id="TWU27175.1"/>
    </source>
</evidence>
<dbReference type="NCBIfam" id="TIGR01444">
    <property type="entry name" value="fkbM_fam"/>
    <property type="match status" value="1"/>
</dbReference>
<dbReference type="GO" id="GO:0008171">
    <property type="term" value="F:O-methyltransferase activity"/>
    <property type="evidence" value="ECO:0007669"/>
    <property type="project" value="TreeGrafter"/>
</dbReference>
<name>A0A5C6CTI1_9BACT</name>
<dbReference type="InterPro" id="IPR006342">
    <property type="entry name" value="FkbM_mtfrase"/>
</dbReference>
<proteinExistence type="predicted"/>
<dbReference type="Proteomes" id="UP000316304">
    <property type="component" value="Unassembled WGS sequence"/>
</dbReference>
<comment type="caution">
    <text evidence="2">The sequence shown here is derived from an EMBL/GenBank/DDBJ whole genome shotgun (WGS) entry which is preliminary data.</text>
</comment>
<organism evidence="2 3">
    <name type="scientific">Novipirellula galeiformis</name>
    <dbReference type="NCBI Taxonomy" id="2528004"/>
    <lineage>
        <taxon>Bacteria</taxon>
        <taxon>Pseudomonadati</taxon>
        <taxon>Planctomycetota</taxon>
        <taxon>Planctomycetia</taxon>
        <taxon>Pirellulales</taxon>
        <taxon>Pirellulaceae</taxon>
        <taxon>Novipirellula</taxon>
    </lineage>
</organism>
<feature type="domain" description="Methyltransferase FkbM" evidence="1">
    <location>
        <begin position="47"/>
        <end position="206"/>
    </location>
</feature>
<dbReference type="EMBL" id="SJPT01000001">
    <property type="protein sequence ID" value="TWU27175.1"/>
    <property type="molecule type" value="Genomic_DNA"/>
</dbReference>
<keyword evidence="3" id="KW-1185">Reference proteome</keyword>
<dbReference type="Pfam" id="PF05050">
    <property type="entry name" value="Methyltransf_21"/>
    <property type="match status" value="1"/>
</dbReference>